<dbReference type="RefSeq" id="WP_371837668.1">
    <property type="nucleotide sequence ID" value="NZ_JBGMEK010000005.1"/>
</dbReference>
<name>A0ABV4NX42_9GAMM</name>
<dbReference type="Proteomes" id="UP001569428">
    <property type="component" value="Unassembled WGS sequence"/>
</dbReference>
<evidence type="ECO:0000313" key="2">
    <source>
        <dbReference type="Proteomes" id="UP001569428"/>
    </source>
</evidence>
<dbReference type="EMBL" id="JBGMEK010000005">
    <property type="protein sequence ID" value="MFA0810055.1"/>
    <property type="molecule type" value="Genomic_DNA"/>
</dbReference>
<accession>A0ABV4NX42</accession>
<reference evidence="1 2" key="1">
    <citation type="submission" date="2024-08" db="EMBL/GenBank/DDBJ databases">
        <authorList>
            <person name="Ishaq N."/>
        </authorList>
    </citation>
    <scope>NUCLEOTIDE SEQUENCE [LARGE SCALE GENOMIC DNA]</scope>
    <source>
        <strain evidence="1 2">DSM 18651</strain>
    </source>
</reference>
<evidence type="ECO:0000313" key="1">
    <source>
        <dbReference type="EMBL" id="MFA0810055.1"/>
    </source>
</evidence>
<keyword evidence="2" id="KW-1185">Reference proteome</keyword>
<proteinExistence type="predicted"/>
<gene>
    <name evidence="1" type="ORF">ACCI49_03910</name>
</gene>
<protein>
    <submittedName>
        <fullName evidence="1">Uncharacterized protein</fullName>
    </submittedName>
</protein>
<organism evidence="1 2">
    <name type="scientific">Microbulbifer epialgicus</name>
    <dbReference type="NCBI Taxonomy" id="393907"/>
    <lineage>
        <taxon>Bacteria</taxon>
        <taxon>Pseudomonadati</taxon>
        <taxon>Pseudomonadota</taxon>
        <taxon>Gammaproteobacteria</taxon>
        <taxon>Cellvibrionales</taxon>
        <taxon>Microbulbiferaceae</taxon>
        <taxon>Microbulbifer</taxon>
    </lineage>
</organism>
<comment type="caution">
    <text evidence="1">The sequence shown here is derived from an EMBL/GenBank/DDBJ whole genome shotgun (WGS) entry which is preliminary data.</text>
</comment>
<sequence length="109" mass="12588">MPIKNEEFAKKVVVVKSAINQFAQKALYRPYPGGAFVVQNDYRVRLTADGGYIRIEQITATALYFQVKVNHLYGCIHYTKPEEWYYVVKGSHARAEFNSYKVHAIEARI</sequence>